<reference evidence="2 3" key="1">
    <citation type="submission" date="2017-10" db="EMBL/GenBank/DDBJ databases">
        <title>Draft genome sequence of Anoxybacillus flavithermus KU2-6-11 from caldera Uzon (Russia:Kamchtka).</title>
        <authorList>
            <person name="Korzhuk A.V."/>
            <person name="Rozanov A.S."/>
            <person name="Bryanskaya A.V."/>
            <person name="Peltek S.E."/>
        </authorList>
    </citation>
    <scope>NUCLEOTIDE SEQUENCE [LARGE SCALE GENOMIC DNA]</scope>
    <source>
        <strain evidence="2 3">KU2-6_11</strain>
    </source>
</reference>
<accession>A0A2G5RMR5</accession>
<organism evidence="2 3">
    <name type="scientific">Anoxybacillus flavithermus</name>
    <dbReference type="NCBI Taxonomy" id="33934"/>
    <lineage>
        <taxon>Bacteria</taxon>
        <taxon>Bacillati</taxon>
        <taxon>Bacillota</taxon>
        <taxon>Bacilli</taxon>
        <taxon>Bacillales</taxon>
        <taxon>Anoxybacillaceae</taxon>
        <taxon>Anoxybacillus</taxon>
    </lineage>
</organism>
<dbReference type="RefSeq" id="WP_099669008.1">
    <property type="nucleotide sequence ID" value="NZ_PEDM01000035.1"/>
</dbReference>
<dbReference type="EMBL" id="PEDM01000035">
    <property type="protein sequence ID" value="PIC03972.1"/>
    <property type="molecule type" value="Genomic_DNA"/>
</dbReference>
<evidence type="ECO:0000313" key="2">
    <source>
        <dbReference type="EMBL" id="PIC03972.1"/>
    </source>
</evidence>
<gene>
    <name evidence="2" type="ORF">CS060_12115</name>
</gene>
<evidence type="ECO:0000313" key="3">
    <source>
        <dbReference type="Proteomes" id="UP000230559"/>
    </source>
</evidence>
<sequence>MAKVIPTDLQLHTRGEERLVKFFEKFLDDLWTVYYEPIIDGKQPDFILFHKYQGIVVVEVKDYLRKSIKEVSTDFWKIDVEGKIISVKSPIKQAIEYRNTLITLLSKEHELLQKSGDYQGKLKIPIAIACMFPNLSIDEVEHMGIDRVIPKDQIFCKNDLEEGEDFINRIFGLTGRLFISEGLTEREARIISQCIYPIINVTEEVDSCISDDIAYISKPQVNFFLFEHYIDEFQFVINKTNHLIRSGEAQLIGIIYPTNRPLRKGTIAQFIDSALQNLNLLTPNQAFSIRVTDLKTVDCGYMFDYLFFIDINTIQSKDDYQIFSRLIKNSLKFKTNIMLTANEESLLTIKIRNRLAKR</sequence>
<dbReference type="Pfam" id="PF08378">
    <property type="entry name" value="NERD"/>
    <property type="match status" value="1"/>
</dbReference>
<name>A0A2G5RMR5_9BACL</name>
<evidence type="ECO:0000259" key="1">
    <source>
        <dbReference type="Pfam" id="PF08378"/>
    </source>
</evidence>
<dbReference type="Proteomes" id="UP000230559">
    <property type="component" value="Unassembled WGS sequence"/>
</dbReference>
<comment type="caution">
    <text evidence="2">The sequence shown here is derived from an EMBL/GenBank/DDBJ whole genome shotgun (WGS) entry which is preliminary data.</text>
</comment>
<proteinExistence type="predicted"/>
<dbReference type="AlphaFoldDB" id="A0A2G5RMR5"/>
<protein>
    <recommendedName>
        <fullName evidence="1">NERD domain-containing protein</fullName>
    </recommendedName>
</protein>
<dbReference type="InterPro" id="IPR011528">
    <property type="entry name" value="NERD"/>
</dbReference>
<feature type="domain" description="NERD" evidence="1">
    <location>
        <begin position="13"/>
        <end position="107"/>
    </location>
</feature>